<dbReference type="EMBL" id="JACOOO010000025">
    <property type="protein sequence ID" value="MBC5629630.1"/>
    <property type="molecule type" value="Genomic_DNA"/>
</dbReference>
<dbReference type="InterPro" id="IPR037171">
    <property type="entry name" value="NagB/RpiA_transferase-like"/>
</dbReference>
<comment type="caution">
    <text evidence="1">The sequence shown here is derived from an EMBL/GenBank/DDBJ whole genome shotgun (WGS) entry which is preliminary data.</text>
</comment>
<keyword evidence="2" id="KW-1185">Reference proteome</keyword>
<accession>A0ABR7DEU8</accession>
<dbReference type="PANTHER" id="PTHR42892:SF1">
    <property type="entry name" value="GLUCOSAMINE-6-PHOSPHATE ISOMERASE"/>
    <property type="match status" value="1"/>
</dbReference>
<keyword evidence="1" id="KW-0413">Isomerase</keyword>
<dbReference type="Proteomes" id="UP000596929">
    <property type="component" value="Unassembled WGS sequence"/>
</dbReference>
<dbReference type="InterPro" id="IPR052960">
    <property type="entry name" value="GlcN6P_deaminase-like"/>
</dbReference>
<dbReference type="Gene3D" id="3.40.50.1360">
    <property type="match status" value="1"/>
</dbReference>
<gene>
    <name evidence="1" type="ORF">H8S20_12090</name>
</gene>
<evidence type="ECO:0000313" key="2">
    <source>
        <dbReference type="Proteomes" id="UP000596929"/>
    </source>
</evidence>
<sequence length="277" mass="31367">MEGIFMYKKTIEELVNNNVINVKVLGDAGEVFYEMALEMIEEINKNNKEGRRTVFICPVGPTGQYPIFVRLVNKNKISLKNVWFINMDEYMIDEKTPISKDHELSFRGFMEKSVYSKIDSDLVMPENQRIFPEVGNEQKVMETIEKLGGVDICFGGIGINGHIAFNEPPEPNEVCTAEEFKNRTTRVLNISRETRTINAVGSLGGAIQDMPKMCITIGMKEILSARKIKLYCFRDWHGAIVREGIFGERTAACPLSLLRDHADVEITLTSNAAKMPY</sequence>
<name>A0ABR7DEU8_9CLOT</name>
<protein>
    <submittedName>
        <fullName evidence="1">Glucosamine-6-phosphate isomerase</fullName>
    </submittedName>
</protein>
<evidence type="ECO:0000313" key="1">
    <source>
        <dbReference type="EMBL" id="MBC5629630.1"/>
    </source>
</evidence>
<organism evidence="1 2">
    <name type="scientific">Clostridium hominis</name>
    <dbReference type="NCBI Taxonomy" id="2763036"/>
    <lineage>
        <taxon>Bacteria</taxon>
        <taxon>Bacillati</taxon>
        <taxon>Bacillota</taxon>
        <taxon>Clostridia</taxon>
        <taxon>Eubacteriales</taxon>
        <taxon>Clostridiaceae</taxon>
        <taxon>Clostridium</taxon>
    </lineage>
</organism>
<dbReference type="GO" id="GO:0016853">
    <property type="term" value="F:isomerase activity"/>
    <property type="evidence" value="ECO:0007669"/>
    <property type="project" value="UniProtKB-KW"/>
</dbReference>
<reference evidence="1 2" key="1">
    <citation type="submission" date="2020-08" db="EMBL/GenBank/DDBJ databases">
        <title>Genome public.</title>
        <authorList>
            <person name="Liu C."/>
            <person name="Sun Q."/>
        </authorList>
    </citation>
    <scope>NUCLEOTIDE SEQUENCE [LARGE SCALE GENOMIC DNA]</scope>
    <source>
        <strain evidence="1 2">NSJ-6</strain>
    </source>
</reference>
<proteinExistence type="predicted"/>
<dbReference type="PANTHER" id="PTHR42892">
    <property type="entry name" value="GLUCOSAMINE-6-PHOSPHATE DEAMINASE-LIKE PROTEIN BT_0258-RELATED"/>
    <property type="match status" value="1"/>
</dbReference>
<dbReference type="InterPro" id="IPR018321">
    <property type="entry name" value="Glucosamine6P_isomerase_CS"/>
</dbReference>
<dbReference type="PROSITE" id="PS01161">
    <property type="entry name" value="GLC_GALNAC_ISOMERASE"/>
    <property type="match status" value="1"/>
</dbReference>
<dbReference type="SUPFAM" id="SSF100950">
    <property type="entry name" value="NagB/RpiA/CoA transferase-like"/>
    <property type="match status" value="1"/>
</dbReference>